<feature type="compositionally biased region" description="Basic and acidic residues" evidence="1">
    <location>
        <begin position="278"/>
        <end position="289"/>
    </location>
</feature>
<evidence type="ECO:0000313" key="3">
    <source>
        <dbReference type="WBParaSite" id="sdigi.contig720.g9588.t1"/>
    </source>
</evidence>
<feature type="region of interest" description="Disordered" evidence="1">
    <location>
        <begin position="278"/>
        <end position="320"/>
    </location>
</feature>
<evidence type="ECO:0000256" key="1">
    <source>
        <dbReference type="SAM" id="MobiDB-lite"/>
    </source>
</evidence>
<evidence type="ECO:0000313" key="2">
    <source>
        <dbReference type="Proteomes" id="UP000887581"/>
    </source>
</evidence>
<reference evidence="3" key="1">
    <citation type="submission" date="2022-11" db="UniProtKB">
        <authorList>
            <consortium name="WormBaseParasite"/>
        </authorList>
    </citation>
    <scope>IDENTIFICATION</scope>
</reference>
<keyword evidence="2" id="KW-1185">Reference proteome</keyword>
<dbReference type="WBParaSite" id="sdigi.contig720.g9588.t1">
    <property type="protein sequence ID" value="sdigi.contig720.g9588.t1"/>
    <property type="gene ID" value="sdigi.contig720.g9588"/>
</dbReference>
<feature type="compositionally biased region" description="Polar residues" evidence="1">
    <location>
        <begin position="447"/>
        <end position="456"/>
    </location>
</feature>
<feature type="region of interest" description="Disordered" evidence="1">
    <location>
        <begin position="442"/>
        <end position="463"/>
    </location>
</feature>
<name>A0A915Q4E6_9BILA</name>
<protein>
    <submittedName>
        <fullName evidence="3">Uncharacterized protein</fullName>
    </submittedName>
</protein>
<proteinExistence type="predicted"/>
<dbReference type="AlphaFoldDB" id="A0A915Q4E6"/>
<feature type="compositionally biased region" description="Basic and acidic residues" evidence="1">
    <location>
        <begin position="299"/>
        <end position="312"/>
    </location>
</feature>
<accession>A0A915Q4E6</accession>
<dbReference type="Proteomes" id="UP000887581">
    <property type="component" value="Unplaced"/>
</dbReference>
<organism evidence="2 3">
    <name type="scientific">Setaria digitata</name>
    <dbReference type="NCBI Taxonomy" id="48799"/>
    <lineage>
        <taxon>Eukaryota</taxon>
        <taxon>Metazoa</taxon>
        <taxon>Ecdysozoa</taxon>
        <taxon>Nematoda</taxon>
        <taxon>Chromadorea</taxon>
        <taxon>Rhabditida</taxon>
        <taxon>Spirurina</taxon>
        <taxon>Spiruromorpha</taxon>
        <taxon>Filarioidea</taxon>
        <taxon>Setariidae</taxon>
        <taxon>Setaria</taxon>
    </lineage>
</organism>
<sequence>MCGTKLQGDGGLCATMLPKLSLVLFGFLNVGVMGVQYSKIMDQQKNEPPLLEWRPIVQKPLVAQKGKEIEENAQDVALRMPSVLDKNHVTAGWHLAHFEWKNPYRKARIQKPSPLDTLKAVSLLALLHSISSGDHFQPGIRRRIEGYYKDALANTRNKMDTNLQKQVNITDNFNHNSSRWDLNVDDTSKTNDFNLGLMKLTEESANSVLRRNPRYSYLSNPLSLVYAADDFGAEMDFNINSKVEKQLKINETMNMEDSAKFISDLDFRKFQKLASTKSKQERYREDHVSVKNFTTGSPTEKHSTTNSGREELSESTTASKIENVHDQAVLLARNTDQFETKVPSKNSEAEKVSEANFLSLSLAQEKSTINKENIEQSTVIPNNGQGGNLRLRTSESLLRPNYDGNSDHDNIREVSILTIGAEERIIYARQSNEEHEELEMYEDYQESDQFSDIQDNSEAESPKTWFKMRKAEAILDDESNNSNEHIFKVS</sequence>